<dbReference type="PANTHER" id="PTHR10064:SF2">
    <property type="entry name" value="LARGE RIBOSOMAL SUBUNIT PROTEIN EL22"/>
    <property type="match status" value="1"/>
</dbReference>
<dbReference type="GO" id="GO:0002181">
    <property type="term" value="P:cytoplasmic translation"/>
    <property type="evidence" value="ECO:0007669"/>
    <property type="project" value="TreeGrafter"/>
</dbReference>
<dbReference type="GO" id="GO:1990904">
    <property type="term" value="C:ribonucleoprotein complex"/>
    <property type="evidence" value="ECO:0007669"/>
    <property type="project" value="UniProtKB-KW"/>
</dbReference>
<evidence type="ECO:0000256" key="2">
    <source>
        <dbReference type="ARBA" id="ARBA00007817"/>
    </source>
</evidence>
<dbReference type="GO" id="GO:0005840">
    <property type="term" value="C:ribosome"/>
    <property type="evidence" value="ECO:0007669"/>
    <property type="project" value="UniProtKB-KW"/>
</dbReference>
<keyword evidence="6" id="KW-0687">Ribonucleoprotein</keyword>
<dbReference type="GO" id="GO:0003723">
    <property type="term" value="F:RNA binding"/>
    <property type="evidence" value="ECO:0007669"/>
    <property type="project" value="TreeGrafter"/>
</dbReference>
<name>A0A8C7AKN0_NEOVI</name>
<evidence type="ECO:0000256" key="6">
    <source>
        <dbReference type="ARBA" id="ARBA00023274"/>
    </source>
</evidence>
<comment type="function">
    <text evidence="7">Component of the large ribosomal subunit. The ribosome is a large ribonucleoprotein complex responsible for the synthesis of proteins in the cell.</text>
</comment>
<dbReference type="Gene3D" id="3.30.1360.210">
    <property type="match status" value="1"/>
</dbReference>
<evidence type="ECO:0000256" key="4">
    <source>
        <dbReference type="ARBA" id="ARBA00022490"/>
    </source>
</evidence>
<comment type="subcellular location">
    <subcellularLocation>
        <location evidence="1">Cytoplasm</location>
    </subcellularLocation>
</comment>
<reference evidence="10" key="1">
    <citation type="submission" date="2025-08" db="UniProtKB">
        <authorList>
            <consortium name="Ensembl"/>
        </authorList>
    </citation>
    <scope>IDENTIFICATION</scope>
</reference>
<dbReference type="GO" id="GO:0005737">
    <property type="term" value="C:cytoplasm"/>
    <property type="evidence" value="ECO:0007669"/>
    <property type="project" value="UniProtKB-SubCell"/>
</dbReference>
<dbReference type="Proteomes" id="UP000694425">
    <property type="component" value="Unplaced"/>
</dbReference>
<evidence type="ECO:0000256" key="1">
    <source>
        <dbReference type="ARBA" id="ARBA00004496"/>
    </source>
</evidence>
<proteinExistence type="inferred from homology"/>
<evidence type="ECO:0000256" key="7">
    <source>
        <dbReference type="ARBA" id="ARBA00034092"/>
    </source>
</evidence>
<dbReference type="Pfam" id="PF01776">
    <property type="entry name" value="Ribosomal_L22e"/>
    <property type="match status" value="1"/>
</dbReference>
<organism evidence="10 11">
    <name type="scientific">Neovison vison</name>
    <name type="common">American mink</name>
    <name type="synonym">Mustela vison</name>
    <dbReference type="NCBI Taxonomy" id="452646"/>
    <lineage>
        <taxon>Eukaryota</taxon>
        <taxon>Metazoa</taxon>
        <taxon>Chordata</taxon>
        <taxon>Craniata</taxon>
        <taxon>Vertebrata</taxon>
        <taxon>Euteleostomi</taxon>
        <taxon>Mammalia</taxon>
        <taxon>Eutheria</taxon>
        <taxon>Laurasiatheria</taxon>
        <taxon>Carnivora</taxon>
        <taxon>Caniformia</taxon>
        <taxon>Musteloidea</taxon>
        <taxon>Mustelidae</taxon>
        <taxon>Mustelinae</taxon>
        <taxon>Neogale</taxon>
    </lineage>
</organism>
<protein>
    <recommendedName>
        <fullName evidence="8">Large ribosomal subunit protein eL22</fullName>
    </recommendedName>
    <alternativeName>
        <fullName evidence="9">60S ribosomal protein L22</fullName>
    </alternativeName>
</protein>
<dbReference type="InterPro" id="IPR002671">
    <property type="entry name" value="Ribosomal_eL22"/>
</dbReference>
<evidence type="ECO:0000313" key="11">
    <source>
        <dbReference type="Proteomes" id="UP000694425"/>
    </source>
</evidence>
<dbReference type="InterPro" id="IPR038526">
    <property type="entry name" value="Ribosomal_eL22_sf"/>
</dbReference>
<reference evidence="10" key="2">
    <citation type="submission" date="2025-09" db="UniProtKB">
        <authorList>
            <consortium name="Ensembl"/>
        </authorList>
    </citation>
    <scope>IDENTIFICATION</scope>
</reference>
<keyword evidence="4" id="KW-0963">Cytoplasm</keyword>
<evidence type="ECO:0000256" key="9">
    <source>
        <dbReference type="ARBA" id="ARBA00041214"/>
    </source>
</evidence>
<evidence type="ECO:0000313" key="10">
    <source>
        <dbReference type="Ensembl" id="ENSNVIP00000004925.1"/>
    </source>
</evidence>
<dbReference type="GeneTree" id="ENSGT00940000153314"/>
<comment type="similarity">
    <text evidence="2">Belongs to the eukaryotic ribosomal protein eL22 family.</text>
</comment>
<sequence>MAPVKEFVAKGGKKRKQVLKFTLDCTHPVEDGIMDAANFEQFSSRENQSEWKSWKSLTIILSFFCNSLFA</sequence>
<dbReference type="AlphaFoldDB" id="A0A8C7AKN0"/>
<evidence type="ECO:0000256" key="8">
    <source>
        <dbReference type="ARBA" id="ARBA00040613"/>
    </source>
</evidence>
<dbReference type="GO" id="GO:0003735">
    <property type="term" value="F:structural constituent of ribosome"/>
    <property type="evidence" value="ECO:0007669"/>
    <property type="project" value="InterPro"/>
</dbReference>
<comment type="subunit">
    <text evidence="3">Component of the large ribosomal subunit.</text>
</comment>
<accession>A0A8C7AKN0</accession>
<dbReference type="Ensembl" id="ENSNVIT00000005816.1">
    <property type="protein sequence ID" value="ENSNVIP00000004925.1"/>
    <property type="gene ID" value="ENSNVIG00000003982.1"/>
</dbReference>
<evidence type="ECO:0000256" key="5">
    <source>
        <dbReference type="ARBA" id="ARBA00022980"/>
    </source>
</evidence>
<keyword evidence="11" id="KW-1185">Reference proteome</keyword>
<keyword evidence="5" id="KW-0689">Ribosomal protein</keyword>
<evidence type="ECO:0000256" key="3">
    <source>
        <dbReference type="ARBA" id="ARBA00011133"/>
    </source>
</evidence>
<dbReference type="PANTHER" id="PTHR10064">
    <property type="entry name" value="60S RIBOSOMAL PROTEIN L22"/>
    <property type="match status" value="1"/>
</dbReference>